<evidence type="ECO:0000259" key="6">
    <source>
        <dbReference type="PROSITE" id="PS50977"/>
    </source>
</evidence>
<evidence type="ECO:0000256" key="1">
    <source>
        <dbReference type="ARBA" id="ARBA00022491"/>
    </source>
</evidence>
<dbReference type="GO" id="GO:0000976">
    <property type="term" value="F:transcription cis-regulatory region binding"/>
    <property type="evidence" value="ECO:0007669"/>
    <property type="project" value="TreeGrafter"/>
</dbReference>
<keyword evidence="2" id="KW-0805">Transcription regulation</keyword>
<dbReference type="Pfam" id="PF00440">
    <property type="entry name" value="TetR_N"/>
    <property type="match status" value="1"/>
</dbReference>
<dbReference type="AlphaFoldDB" id="A0A841GVP4"/>
<dbReference type="GO" id="GO:0003700">
    <property type="term" value="F:DNA-binding transcription factor activity"/>
    <property type="evidence" value="ECO:0007669"/>
    <property type="project" value="TreeGrafter"/>
</dbReference>
<dbReference type="Pfam" id="PF16859">
    <property type="entry name" value="TetR_C_11"/>
    <property type="match status" value="1"/>
</dbReference>
<dbReference type="InterPro" id="IPR009057">
    <property type="entry name" value="Homeodomain-like_sf"/>
</dbReference>
<dbReference type="FunFam" id="1.10.10.60:FF:000141">
    <property type="entry name" value="TetR family transcriptional regulator"/>
    <property type="match status" value="1"/>
</dbReference>
<dbReference type="SUPFAM" id="SSF48498">
    <property type="entry name" value="Tetracyclin repressor-like, C-terminal domain"/>
    <property type="match status" value="1"/>
</dbReference>
<dbReference type="Proteomes" id="UP000582837">
    <property type="component" value="Unassembled WGS sequence"/>
</dbReference>
<dbReference type="PROSITE" id="PS50977">
    <property type="entry name" value="HTH_TETR_2"/>
    <property type="match status" value="1"/>
</dbReference>
<name>A0A841GVP4_9BACT</name>
<organism evidence="7 8">
    <name type="scientific">Longimicrobium terrae</name>
    <dbReference type="NCBI Taxonomy" id="1639882"/>
    <lineage>
        <taxon>Bacteria</taxon>
        <taxon>Pseudomonadati</taxon>
        <taxon>Gemmatimonadota</taxon>
        <taxon>Longimicrobiia</taxon>
        <taxon>Longimicrobiales</taxon>
        <taxon>Longimicrobiaceae</taxon>
        <taxon>Longimicrobium</taxon>
    </lineage>
</organism>
<keyword evidence="1" id="KW-0678">Repressor</keyword>
<keyword evidence="8" id="KW-1185">Reference proteome</keyword>
<dbReference type="InterPro" id="IPR011075">
    <property type="entry name" value="TetR_C"/>
</dbReference>
<dbReference type="RefSeq" id="WP_170036018.1">
    <property type="nucleotide sequence ID" value="NZ_JABDTL010000002.1"/>
</dbReference>
<dbReference type="SUPFAM" id="SSF46689">
    <property type="entry name" value="Homeodomain-like"/>
    <property type="match status" value="1"/>
</dbReference>
<dbReference type="PANTHER" id="PTHR30055:SF175">
    <property type="entry name" value="HTH-TYPE TRANSCRIPTIONAL REPRESSOR KSTR2"/>
    <property type="match status" value="1"/>
</dbReference>
<accession>A0A841GVP4</accession>
<keyword evidence="4" id="KW-0804">Transcription</keyword>
<feature type="domain" description="HTH tetR-type" evidence="6">
    <location>
        <begin position="19"/>
        <end position="79"/>
    </location>
</feature>
<protein>
    <submittedName>
        <fullName evidence="7">AcrR family transcriptional regulator</fullName>
    </submittedName>
</protein>
<dbReference type="PRINTS" id="PR00455">
    <property type="entry name" value="HTHTETR"/>
</dbReference>
<reference evidence="7 8" key="1">
    <citation type="submission" date="2020-08" db="EMBL/GenBank/DDBJ databases">
        <title>Genomic Encyclopedia of Type Strains, Phase IV (KMG-IV): sequencing the most valuable type-strain genomes for metagenomic binning, comparative biology and taxonomic classification.</title>
        <authorList>
            <person name="Goeker M."/>
        </authorList>
    </citation>
    <scope>NUCLEOTIDE SEQUENCE [LARGE SCALE GENOMIC DNA]</scope>
    <source>
        <strain evidence="7 8">DSM 29007</strain>
    </source>
</reference>
<proteinExistence type="predicted"/>
<keyword evidence="3 5" id="KW-0238">DNA-binding</keyword>
<sequence>METNSEREARVPRWERRPEDRPQEIMEAALRVFADRGFRAVRLEEIAEAAGVTKGTLYRYFKGKNELLFQALEHRQQLRSERFRQMTGEVAGPASAKLRRLLSGALAEYVDPENARLHRLLMGELSNDAPELARELLRNTLVRGWTHVQRLIEEGQAAGEFRADADAEVVARIFLSGVSYQMQLFLNPCLGPGTQLPVERLAESATDFLLHGLAPSSSAA</sequence>
<dbReference type="EMBL" id="JACHIA010000003">
    <property type="protein sequence ID" value="MBB6069858.1"/>
    <property type="molecule type" value="Genomic_DNA"/>
</dbReference>
<dbReference type="PANTHER" id="PTHR30055">
    <property type="entry name" value="HTH-TYPE TRANSCRIPTIONAL REGULATOR RUTR"/>
    <property type="match status" value="1"/>
</dbReference>
<dbReference type="InterPro" id="IPR050109">
    <property type="entry name" value="HTH-type_TetR-like_transc_reg"/>
</dbReference>
<comment type="caution">
    <text evidence="7">The sequence shown here is derived from an EMBL/GenBank/DDBJ whole genome shotgun (WGS) entry which is preliminary data.</text>
</comment>
<evidence type="ECO:0000256" key="2">
    <source>
        <dbReference type="ARBA" id="ARBA00023015"/>
    </source>
</evidence>
<gene>
    <name evidence="7" type="ORF">HNQ61_001475</name>
</gene>
<feature type="DNA-binding region" description="H-T-H motif" evidence="5">
    <location>
        <begin position="42"/>
        <end position="61"/>
    </location>
</feature>
<dbReference type="Gene3D" id="1.10.357.10">
    <property type="entry name" value="Tetracycline Repressor, domain 2"/>
    <property type="match status" value="1"/>
</dbReference>
<dbReference type="InterPro" id="IPR001647">
    <property type="entry name" value="HTH_TetR"/>
</dbReference>
<evidence type="ECO:0000256" key="5">
    <source>
        <dbReference type="PROSITE-ProRule" id="PRU00335"/>
    </source>
</evidence>
<dbReference type="InterPro" id="IPR036271">
    <property type="entry name" value="Tet_transcr_reg_TetR-rel_C_sf"/>
</dbReference>
<evidence type="ECO:0000313" key="8">
    <source>
        <dbReference type="Proteomes" id="UP000582837"/>
    </source>
</evidence>
<evidence type="ECO:0000256" key="4">
    <source>
        <dbReference type="ARBA" id="ARBA00023163"/>
    </source>
</evidence>
<evidence type="ECO:0000256" key="3">
    <source>
        <dbReference type="ARBA" id="ARBA00023125"/>
    </source>
</evidence>
<evidence type="ECO:0000313" key="7">
    <source>
        <dbReference type="EMBL" id="MBB6069858.1"/>
    </source>
</evidence>